<dbReference type="InterPro" id="IPR002569">
    <property type="entry name" value="Met_Sox_Rdtase_MsrA_dom"/>
</dbReference>
<dbReference type="PANTHER" id="PTHR43774">
    <property type="entry name" value="PEPTIDE METHIONINE SULFOXIDE REDUCTASE"/>
    <property type="match status" value="1"/>
</dbReference>
<dbReference type="OrthoDB" id="4174719at2"/>
<dbReference type="AlphaFoldDB" id="A0A1H7E7X5"/>
<dbReference type="Gene3D" id="3.30.1060.10">
    <property type="entry name" value="Peptide methionine sulphoxide reductase MsrA"/>
    <property type="match status" value="1"/>
</dbReference>
<feature type="chain" id="PRO_5011553738" description="Peptide methionine sulfoxide reductase MsrA" evidence="5">
    <location>
        <begin position="31"/>
        <end position="249"/>
    </location>
</feature>
<keyword evidence="1 4" id="KW-0560">Oxidoreductase</keyword>
<dbReference type="RefSeq" id="WP_090873170.1">
    <property type="nucleotide sequence ID" value="NZ_FNYE01000043.1"/>
</dbReference>
<gene>
    <name evidence="4" type="primary">msrA</name>
    <name evidence="7" type="ORF">SAMN05192539_104319</name>
</gene>
<feature type="domain" description="Peptide methionine sulphoxide reductase MsrA" evidence="6">
    <location>
        <begin position="61"/>
        <end position="211"/>
    </location>
</feature>
<comment type="function">
    <text evidence="4">Has an important function as a repair enzyme for proteins that have been inactivated by oxidation. Catalyzes the reversible oxidation-reduction of methionine sulfoxide in proteins to methionine.</text>
</comment>
<comment type="similarity">
    <text evidence="4">Belongs to the MsrA Met sulfoxide reductase family.</text>
</comment>
<dbReference type="EMBL" id="FNYE01000043">
    <property type="protein sequence ID" value="SEK09147.1"/>
    <property type="molecule type" value="Genomic_DNA"/>
</dbReference>
<dbReference type="SUPFAM" id="SSF55068">
    <property type="entry name" value="Peptide methionine sulfoxide reductase"/>
    <property type="match status" value="1"/>
</dbReference>
<organism evidence="7 8">
    <name type="scientific">Paraburkholderia diazotrophica</name>
    <dbReference type="NCBI Taxonomy" id="667676"/>
    <lineage>
        <taxon>Bacteria</taxon>
        <taxon>Pseudomonadati</taxon>
        <taxon>Pseudomonadota</taxon>
        <taxon>Betaproteobacteria</taxon>
        <taxon>Burkholderiales</taxon>
        <taxon>Burkholderiaceae</taxon>
        <taxon>Paraburkholderia</taxon>
    </lineage>
</organism>
<accession>A0A1H7E7X5</accession>
<evidence type="ECO:0000313" key="8">
    <source>
        <dbReference type="Proteomes" id="UP000198866"/>
    </source>
</evidence>
<comment type="catalytic activity">
    <reaction evidence="3 4">
        <text>[thioredoxin]-disulfide + L-methionine + H2O = L-methionine (S)-S-oxide + [thioredoxin]-dithiol</text>
        <dbReference type="Rhea" id="RHEA:19993"/>
        <dbReference type="Rhea" id="RHEA-COMP:10698"/>
        <dbReference type="Rhea" id="RHEA-COMP:10700"/>
        <dbReference type="ChEBI" id="CHEBI:15377"/>
        <dbReference type="ChEBI" id="CHEBI:29950"/>
        <dbReference type="ChEBI" id="CHEBI:50058"/>
        <dbReference type="ChEBI" id="CHEBI:57844"/>
        <dbReference type="ChEBI" id="CHEBI:58772"/>
        <dbReference type="EC" id="1.8.4.11"/>
    </reaction>
</comment>
<keyword evidence="5" id="KW-0732">Signal</keyword>
<dbReference type="Proteomes" id="UP000198866">
    <property type="component" value="Unassembled WGS sequence"/>
</dbReference>
<evidence type="ECO:0000256" key="1">
    <source>
        <dbReference type="ARBA" id="ARBA00023002"/>
    </source>
</evidence>
<feature type="active site" evidence="4">
    <location>
        <position position="68"/>
    </location>
</feature>
<evidence type="ECO:0000256" key="5">
    <source>
        <dbReference type="SAM" id="SignalP"/>
    </source>
</evidence>
<dbReference type="STRING" id="667676.SAMN05192539_104319"/>
<dbReference type="HAMAP" id="MF_01401">
    <property type="entry name" value="MsrA"/>
    <property type="match status" value="1"/>
</dbReference>
<evidence type="ECO:0000313" key="7">
    <source>
        <dbReference type="EMBL" id="SEK09147.1"/>
    </source>
</evidence>
<name>A0A1H7E7X5_9BURK</name>
<evidence type="ECO:0000256" key="4">
    <source>
        <dbReference type="HAMAP-Rule" id="MF_01401"/>
    </source>
</evidence>
<comment type="catalytic activity">
    <reaction evidence="2 4">
        <text>L-methionyl-[protein] + [thioredoxin]-disulfide + H2O = L-methionyl-(S)-S-oxide-[protein] + [thioredoxin]-dithiol</text>
        <dbReference type="Rhea" id="RHEA:14217"/>
        <dbReference type="Rhea" id="RHEA-COMP:10698"/>
        <dbReference type="Rhea" id="RHEA-COMP:10700"/>
        <dbReference type="Rhea" id="RHEA-COMP:12313"/>
        <dbReference type="Rhea" id="RHEA-COMP:12315"/>
        <dbReference type="ChEBI" id="CHEBI:15377"/>
        <dbReference type="ChEBI" id="CHEBI:16044"/>
        <dbReference type="ChEBI" id="CHEBI:29950"/>
        <dbReference type="ChEBI" id="CHEBI:44120"/>
        <dbReference type="ChEBI" id="CHEBI:50058"/>
        <dbReference type="EC" id="1.8.4.11"/>
    </reaction>
</comment>
<dbReference type="NCBIfam" id="TIGR00401">
    <property type="entry name" value="msrA"/>
    <property type="match status" value="1"/>
</dbReference>
<evidence type="ECO:0000256" key="2">
    <source>
        <dbReference type="ARBA" id="ARBA00047806"/>
    </source>
</evidence>
<proteinExistence type="inferred from homology"/>
<dbReference type="InterPro" id="IPR036509">
    <property type="entry name" value="Met_Sox_Rdtase_MsrA_sf"/>
</dbReference>
<dbReference type="GO" id="GO:0033744">
    <property type="term" value="F:L-methionine:thioredoxin-disulfide S-oxidoreductase activity"/>
    <property type="evidence" value="ECO:0007669"/>
    <property type="project" value="RHEA"/>
</dbReference>
<evidence type="ECO:0000256" key="3">
    <source>
        <dbReference type="ARBA" id="ARBA00048782"/>
    </source>
</evidence>
<dbReference type="PANTHER" id="PTHR43774:SF1">
    <property type="entry name" value="PEPTIDE METHIONINE SULFOXIDE REDUCTASE MSRA 2"/>
    <property type="match status" value="1"/>
</dbReference>
<dbReference type="EC" id="1.8.4.11" evidence="4"/>
<reference evidence="8" key="1">
    <citation type="submission" date="2016-10" db="EMBL/GenBank/DDBJ databases">
        <authorList>
            <person name="Varghese N."/>
            <person name="Submissions S."/>
        </authorList>
    </citation>
    <scope>NUCLEOTIDE SEQUENCE [LARGE SCALE GENOMIC DNA]</scope>
    <source>
        <strain evidence="8">LMG 26031</strain>
    </source>
</reference>
<dbReference type="Pfam" id="PF01625">
    <property type="entry name" value="PMSR"/>
    <property type="match status" value="1"/>
</dbReference>
<feature type="signal peptide" evidence="5">
    <location>
        <begin position="1"/>
        <end position="30"/>
    </location>
</feature>
<sequence length="249" mass="26993">MTMKFITRALGWTRTSTGRMIALIALGASAVAWQHVASAEQAVRIPPPAQDEKAAGAHTETAVFAGGCFWGVQGVYEHVKGVNQVASGYSGGAAGTAQYETVSGGDTGHAESVSITYDPTQITYGRLLQIFFSVVHNPTELNYQGPDHGTQYRSAVFPQNAQQRAIAQAYIAQLNSAKVFSAPIVTRVEEFKGFYPAEAYHQNFLVRHPDYPYIAINDMPKIDQLKQMFPDVYRSDPVLLKASASSSAS</sequence>
<keyword evidence="8" id="KW-1185">Reference proteome</keyword>
<dbReference type="GO" id="GO:0008113">
    <property type="term" value="F:peptide-methionine (S)-S-oxide reductase activity"/>
    <property type="evidence" value="ECO:0007669"/>
    <property type="project" value="UniProtKB-UniRule"/>
</dbReference>
<protein>
    <recommendedName>
        <fullName evidence="4">Peptide methionine sulfoxide reductase MsrA</fullName>
        <shortName evidence="4">Protein-methionine-S-oxide reductase</shortName>
        <ecNumber evidence="4">1.8.4.11</ecNumber>
    </recommendedName>
    <alternativeName>
        <fullName evidence="4">Peptide-methionine (S)-S-oxide reductase</fullName>
        <shortName evidence="4">Peptide Met(O) reductase</shortName>
    </alternativeName>
</protein>
<evidence type="ECO:0000259" key="6">
    <source>
        <dbReference type="Pfam" id="PF01625"/>
    </source>
</evidence>